<dbReference type="AlphaFoldDB" id="A0A2P2QLN0"/>
<evidence type="ECO:0000256" key="1">
    <source>
        <dbReference type="SAM" id="Phobius"/>
    </source>
</evidence>
<organism evidence="2">
    <name type="scientific">Rhizophora mucronata</name>
    <name type="common">Asiatic mangrove</name>
    <dbReference type="NCBI Taxonomy" id="61149"/>
    <lineage>
        <taxon>Eukaryota</taxon>
        <taxon>Viridiplantae</taxon>
        <taxon>Streptophyta</taxon>
        <taxon>Embryophyta</taxon>
        <taxon>Tracheophyta</taxon>
        <taxon>Spermatophyta</taxon>
        <taxon>Magnoliopsida</taxon>
        <taxon>eudicotyledons</taxon>
        <taxon>Gunneridae</taxon>
        <taxon>Pentapetalae</taxon>
        <taxon>rosids</taxon>
        <taxon>fabids</taxon>
        <taxon>Malpighiales</taxon>
        <taxon>Rhizophoraceae</taxon>
        <taxon>Rhizophora</taxon>
    </lineage>
</organism>
<keyword evidence="1" id="KW-1133">Transmembrane helix</keyword>
<sequence length="64" mass="7490">MNWRGTKVRETAILAFKGSSTFQSYAFEKSHVSQSSLLTSYFTHIILLWFCTCHFLPILRYLVL</sequence>
<evidence type="ECO:0000313" key="2">
    <source>
        <dbReference type="EMBL" id="MBX67884.1"/>
    </source>
</evidence>
<protein>
    <submittedName>
        <fullName evidence="2">Uncharacterized protein</fullName>
    </submittedName>
</protein>
<dbReference type="EMBL" id="GGEC01087400">
    <property type="protein sequence ID" value="MBX67884.1"/>
    <property type="molecule type" value="Transcribed_RNA"/>
</dbReference>
<name>A0A2P2QLN0_RHIMU</name>
<feature type="transmembrane region" description="Helical" evidence="1">
    <location>
        <begin position="41"/>
        <end position="63"/>
    </location>
</feature>
<proteinExistence type="predicted"/>
<reference evidence="2" key="1">
    <citation type="submission" date="2018-02" db="EMBL/GenBank/DDBJ databases">
        <title>Rhizophora mucronata_Transcriptome.</title>
        <authorList>
            <person name="Meera S.P."/>
            <person name="Sreeshan A."/>
            <person name="Augustine A."/>
        </authorList>
    </citation>
    <scope>NUCLEOTIDE SEQUENCE</scope>
    <source>
        <tissue evidence="2">Leaf</tissue>
    </source>
</reference>
<keyword evidence="1" id="KW-0472">Membrane</keyword>
<keyword evidence="1" id="KW-0812">Transmembrane</keyword>
<accession>A0A2P2QLN0</accession>